<dbReference type="NCBIfam" id="NF010297">
    <property type="entry name" value="PRK13737.1"/>
    <property type="match status" value="1"/>
</dbReference>
<proteinExistence type="predicted"/>
<dbReference type="AlphaFoldDB" id="A0A6P1V4E4"/>
<name>A0A6P1V4E4_9ENTR</name>
<dbReference type="Pfam" id="PF06834">
    <property type="entry name" value="TraU"/>
    <property type="match status" value="1"/>
</dbReference>
<organism evidence="2 3">
    <name type="scientific">Klebsiella michiganensis</name>
    <dbReference type="NCBI Taxonomy" id="1134687"/>
    <lineage>
        <taxon>Bacteria</taxon>
        <taxon>Pseudomonadati</taxon>
        <taxon>Pseudomonadota</taxon>
        <taxon>Gammaproteobacteria</taxon>
        <taxon>Enterobacterales</taxon>
        <taxon>Enterobacteriaceae</taxon>
        <taxon>Klebsiella/Raoultella group</taxon>
        <taxon>Klebsiella</taxon>
    </lineage>
</organism>
<dbReference type="InterPro" id="IPR009649">
    <property type="entry name" value="TraU"/>
</dbReference>
<feature type="chain" id="PRO_5026720090" evidence="1">
    <location>
        <begin position="20"/>
        <end position="326"/>
    </location>
</feature>
<evidence type="ECO:0000313" key="3">
    <source>
        <dbReference type="Proteomes" id="UP000464389"/>
    </source>
</evidence>
<gene>
    <name evidence="2" type="primary">traU</name>
    <name evidence="2" type="ORF">GW952_30860</name>
</gene>
<dbReference type="Proteomes" id="UP000464389">
    <property type="component" value="Plasmid unnamed2"/>
</dbReference>
<reference evidence="2 3" key="1">
    <citation type="submission" date="2020-01" db="EMBL/GenBank/DDBJ databases">
        <title>Bactrocera dorsalis gut bacteria genome.</title>
        <authorList>
            <person name="Zhang H."/>
            <person name="Cai Z."/>
        </authorList>
    </citation>
    <scope>NUCLEOTIDE SEQUENCE [LARGE SCALE GENOMIC DNA]</scope>
    <source>
        <strain evidence="2 3">BD177</strain>
        <plasmid evidence="2 3">unnamed2</plasmid>
    </source>
</reference>
<accession>A0A6P1V4E4</accession>
<geneLocation type="plasmid" evidence="2">
    <name>unnamed2</name>
</geneLocation>
<feature type="signal peptide" evidence="1">
    <location>
        <begin position="1"/>
        <end position="19"/>
    </location>
</feature>
<dbReference type="EMBL" id="CP048110">
    <property type="protein sequence ID" value="QHS50021.1"/>
    <property type="molecule type" value="Genomic_DNA"/>
</dbReference>
<dbReference type="PROSITE" id="PS51257">
    <property type="entry name" value="PROKAR_LIPOPROTEIN"/>
    <property type="match status" value="1"/>
</dbReference>
<keyword evidence="2" id="KW-0614">Plasmid</keyword>
<keyword evidence="1" id="KW-0732">Signal</keyword>
<dbReference type="RefSeq" id="WP_162122797.1">
    <property type="nucleotide sequence ID" value="NZ_CP048110.1"/>
</dbReference>
<protein>
    <submittedName>
        <fullName evidence="2">Conjugal transfer pilus assembly protein TraU</fullName>
    </submittedName>
</protein>
<evidence type="ECO:0000256" key="1">
    <source>
        <dbReference type="SAM" id="SignalP"/>
    </source>
</evidence>
<evidence type="ECO:0000313" key="2">
    <source>
        <dbReference type="EMBL" id="QHS50021.1"/>
    </source>
</evidence>
<sequence length="326" mass="36013">MKHLIFALLLTLQSQTAGASVASCQGRFVNPITDVCWTCLFPITLGSVPLFPGPMKDTPNPASPVQICPMGIFYRIGIAMGFWEPMALTDVTRAPFCMASMGGFTIDVAGARGEGVGDQSGRKVPEVFYHVHYYKYPVMFWLNILTSVGCMQTGDMDVAYLSELDPTWNDDILAAWLTPEQALFGNPIAQAACAADAVASTVFPLEPLFWCAGAHGSIYPLTGSNNNQYTPLQLTALMSERMLFKLHRQGMVWNSVGADGAVCHQYPSPIVPKTRWRYQQTIMIPDIVIGHPYGASTVTWEMAHTTPKDSYSYGLLFWRKRNCVYL</sequence>